<feature type="transmembrane region" description="Helical" evidence="2">
    <location>
        <begin position="12"/>
        <end position="30"/>
    </location>
</feature>
<dbReference type="RefSeq" id="WP_136840475.1">
    <property type="nucleotide sequence ID" value="NZ_SUPL01000001.1"/>
</dbReference>
<gene>
    <name evidence="3" type="ORF">E5167_01925</name>
</gene>
<comment type="caution">
    <text evidence="3">The sequence shown here is derived from an EMBL/GenBank/DDBJ whole genome shotgun (WGS) entry which is preliminary data.</text>
</comment>
<keyword evidence="2" id="KW-1133">Transmembrane helix</keyword>
<keyword evidence="1" id="KW-0175">Coiled coil</keyword>
<accession>A0A4U0F1A3</accession>
<name>A0A4U0F1A3_9FLAO</name>
<keyword evidence="2" id="KW-0472">Membrane</keyword>
<dbReference type="AlphaFoldDB" id="A0A4U0F1A3"/>
<keyword evidence="4" id="KW-1185">Reference proteome</keyword>
<evidence type="ECO:0000256" key="1">
    <source>
        <dbReference type="SAM" id="Coils"/>
    </source>
</evidence>
<reference evidence="3 4" key="1">
    <citation type="submission" date="2019-04" db="EMBL/GenBank/DDBJ databases">
        <title>Lacinutrix sp. nov., isolated from marine water.</title>
        <authorList>
            <person name="Kim W."/>
        </authorList>
    </citation>
    <scope>NUCLEOTIDE SEQUENCE [LARGE SCALE GENOMIC DNA]</scope>
    <source>
        <strain evidence="3 4">CAU 1491</strain>
    </source>
</reference>
<dbReference type="OrthoDB" id="1115172at2"/>
<dbReference type="EMBL" id="SUPL01000001">
    <property type="protein sequence ID" value="TJY38038.1"/>
    <property type="molecule type" value="Genomic_DNA"/>
</dbReference>
<organism evidence="3 4">
    <name type="scientific">Pontimicrobium aquaticum</name>
    <dbReference type="NCBI Taxonomy" id="2565367"/>
    <lineage>
        <taxon>Bacteria</taxon>
        <taxon>Pseudomonadati</taxon>
        <taxon>Bacteroidota</taxon>
        <taxon>Flavobacteriia</taxon>
        <taxon>Flavobacteriales</taxon>
        <taxon>Flavobacteriaceae</taxon>
        <taxon>Pontimicrobium</taxon>
    </lineage>
</organism>
<protein>
    <submittedName>
        <fullName evidence="3">Uncharacterized protein</fullName>
    </submittedName>
</protein>
<evidence type="ECO:0000313" key="4">
    <source>
        <dbReference type="Proteomes" id="UP000307657"/>
    </source>
</evidence>
<feature type="coiled-coil region" evidence="1">
    <location>
        <begin position="67"/>
        <end position="94"/>
    </location>
</feature>
<sequence>MIVNPQVFNYRFTIGTLVVAITALIVYSYSSYTSAQSKEAFFKQEKKLLESQTSKIITSYDKLDSINKRLKLELDNSKQHITQTQDSLEKLQANMSLIYQYRNELISLKKQQSHLLKKEDSFSIVNNELSKQNASISKILNEQLNVISNLKEEKAKLDNNLKKGALVTANSFKTTTFGIKNSGKLLETNKANKTKSFKIDFVLAENPLASIQEKEFYYQIIGPDNNVVSDKGAIEFDRSSLIYSYKTSVLYSKNTLDVSVNIGVEETLKSGRYLVNIFDNNKRVGSTKIILQ</sequence>
<evidence type="ECO:0000256" key="2">
    <source>
        <dbReference type="SAM" id="Phobius"/>
    </source>
</evidence>
<proteinExistence type="predicted"/>
<evidence type="ECO:0000313" key="3">
    <source>
        <dbReference type="EMBL" id="TJY38038.1"/>
    </source>
</evidence>
<dbReference type="Proteomes" id="UP000307657">
    <property type="component" value="Unassembled WGS sequence"/>
</dbReference>
<keyword evidence="2" id="KW-0812">Transmembrane</keyword>